<dbReference type="KEGG" id="psn:Pedsa_3324"/>
<keyword evidence="1" id="KW-1134">Transmembrane beta strand</keyword>
<dbReference type="NCBIfam" id="TIGR04057">
    <property type="entry name" value="SusC_RagA_signa"/>
    <property type="match status" value="1"/>
</dbReference>
<dbReference type="EMBL" id="CP002545">
    <property type="protein sequence ID" value="ADY53859.1"/>
    <property type="molecule type" value="Genomic_DNA"/>
</dbReference>
<dbReference type="HOGENOM" id="CLU_004317_1_0_10"/>
<evidence type="ECO:0000313" key="4">
    <source>
        <dbReference type="EMBL" id="ADY53859.1"/>
    </source>
</evidence>
<keyword evidence="1" id="KW-0998">Cell outer membrane</keyword>
<evidence type="ECO:0000256" key="2">
    <source>
        <dbReference type="SAM" id="SignalP"/>
    </source>
</evidence>
<sequence length="1195" mass="134066">MYKKYSARLYRTHTCCLKKYFIAMKLTVILLTVAFLQASAAGFAQRVSIDVKKTSVKDVLYNITKQTGYSFIANGAILEKLDPVTLQVKNEDLKKVLDKIFDEDKFEILFNESQTVVIKGRSNKFSILQNRTVRGKVKDDRGEELPGVSVSIKGTSVGVLSDVNGNFTLANVPPNAVLSFSFIGMEPQEISLNGRAEIAVVMKSHVINVEEVVVVAYGQQKKESVTAAISTVSSKELVQSPVANISNALAGRLSGLTAIQQNGKPGTDATTLYVRGVGTYTDQTSPLIMVDGVARESYNEIDPNEIETISILKDASATAVYGVRGANGVILITTKRGKEGAPKITASAQTAISEFTKKPTFVNSYEYAMLQNEKSFQTYWINHARDADITTWNDFLVKREANWIKEASLYYSPQEMLYYKNAHTPTLENGQRNPYYDPYFHPDVNWTDQIFKDFAPQSQINANITGGTEALKYFVSLGYLTQGGLFNTDYMPFSKEMDFRKRRYNLRGNFDFDVNKNFRISVDVGTQFVNISGMDNDGYAWEKRILWSTPLSSPGIIDGKFVVPYSNPNTALNPLYEIANSNNYNLTDNSTLNSSVRLSHKLDFITKGLSINARGAYDSYFSSRSGGKFSPIYYGISRNPNGDNLDPIFSQLKEVTPAERWSPWYNGKWRKVYGEFALNYGRTFGGHNITGLLLYNMEKLFNPYLAYHLPKSYLGMASRFTYGYKGRYLGEFNMGYNGSENFPEGKRFGFLPAYSLGWVASNEDFFPKNDYISYLKIRGSRGKVGNDNIGGARYLYLPDVWAYGGSGYSYMGYTFGTLNDKNTLQGAQEGTLGNPNVTWETATKSNIGFELHLFKDKLSFTYDYFHEKRIDILSYRGTVPAIVQATLPPYNLGQVKNWGNELEVSFRDSKGSVGYWVKGNFSTNHNKIVFQDEAIADGLEYQATTGRPIGQGLYLQAEGLYTSWSDLYKIDGNGDPILSEPVRALNKNGQPYQNAAGQPVYQKDLGYGGVAVQPGEVRLKDVNEDGIVNEKDFIRIGNTTIPKVAFGFSFGFNYKGFDFSTLFQGVGGVAKFAMGQRHFNKQESLFEVDLNRFTLERYNNGERIDFPLAAYDHAGANNSYFLKNTSYMRLKNLEVGYTVKPDFLKRVGLRSARVYVNGNNLYTWSPNKIWGDPENLGYIGYPLTRTYNVGLNVNF</sequence>
<dbReference type="Pfam" id="PF07715">
    <property type="entry name" value="Plug"/>
    <property type="match status" value="1"/>
</dbReference>
<gene>
    <name evidence="4" type="ordered locus">Pedsa_3324</name>
</gene>
<feature type="domain" description="TonB-dependent receptor plug" evidence="3">
    <location>
        <begin position="222"/>
        <end position="329"/>
    </location>
</feature>
<keyword evidence="4" id="KW-0675">Receptor</keyword>
<organism evidence="4 5">
    <name type="scientific">Pseudopedobacter saltans (strain ATCC 51119 / DSM 12145 / JCM 21818 / CCUG 39354 / LMG 10337 / NBRC 100064 / NCIMB 13643)</name>
    <name type="common">Pedobacter saltans</name>
    <dbReference type="NCBI Taxonomy" id="762903"/>
    <lineage>
        <taxon>Bacteria</taxon>
        <taxon>Pseudomonadati</taxon>
        <taxon>Bacteroidota</taxon>
        <taxon>Sphingobacteriia</taxon>
        <taxon>Sphingobacteriales</taxon>
        <taxon>Sphingobacteriaceae</taxon>
        <taxon>Pseudopedobacter</taxon>
    </lineage>
</organism>
<keyword evidence="5" id="KW-1185">Reference proteome</keyword>
<dbReference type="eggNOG" id="COG1629">
    <property type="taxonomic scope" value="Bacteria"/>
</dbReference>
<dbReference type="InterPro" id="IPR018247">
    <property type="entry name" value="EF_Hand_1_Ca_BS"/>
</dbReference>
<comment type="similarity">
    <text evidence="1">Belongs to the TonB-dependent receptor family.</text>
</comment>
<dbReference type="STRING" id="762903.Pedsa_3324"/>
<comment type="subcellular location">
    <subcellularLocation>
        <location evidence="1">Cell outer membrane</location>
        <topology evidence="1">Multi-pass membrane protein</topology>
    </subcellularLocation>
</comment>
<dbReference type="Proteomes" id="UP000000310">
    <property type="component" value="Chromosome"/>
</dbReference>
<evidence type="ECO:0000313" key="5">
    <source>
        <dbReference type="Proteomes" id="UP000000310"/>
    </source>
</evidence>
<dbReference type="InterPro" id="IPR012910">
    <property type="entry name" value="Plug_dom"/>
</dbReference>
<keyword evidence="1" id="KW-0812">Transmembrane</keyword>
<dbReference type="InterPro" id="IPR023997">
    <property type="entry name" value="TonB-dep_OMP_SusC/RagA_CS"/>
</dbReference>
<dbReference type="InterPro" id="IPR039426">
    <property type="entry name" value="TonB-dep_rcpt-like"/>
</dbReference>
<dbReference type="InterPro" id="IPR023996">
    <property type="entry name" value="TonB-dep_OMP_SusC/RagA"/>
</dbReference>
<dbReference type="InterPro" id="IPR008969">
    <property type="entry name" value="CarboxyPept-like_regulatory"/>
</dbReference>
<name>F0SCL5_PSESL</name>
<evidence type="ECO:0000256" key="1">
    <source>
        <dbReference type="PROSITE-ProRule" id="PRU01360"/>
    </source>
</evidence>
<keyword evidence="2" id="KW-0732">Signal</keyword>
<reference evidence="5" key="2">
    <citation type="submission" date="2011-02" db="EMBL/GenBank/DDBJ databases">
        <title>The complete genome of Pedobacter saltans DSM 12145.</title>
        <authorList>
            <consortium name="US DOE Joint Genome Institute (JGI-PGF)"/>
            <person name="Lucas S."/>
            <person name="Copeland A."/>
            <person name="Lapidus A."/>
            <person name="Bruce D."/>
            <person name="Goodwin L."/>
            <person name="Pitluck S."/>
            <person name="Kyrpides N."/>
            <person name="Mavromatis K."/>
            <person name="Pagani I."/>
            <person name="Ivanova N."/>
            <person name="Ovchinnikova G."/>
            <person name="Lu M."/>
            <person name="Detter J.C."/>
            <person name="Han C."/>
            <person name="Land M."/>
            <person name="Hauser L."/>
            <person name="Markowitz V."/>
            <person name="Cheng J.-F."/>
            <person name="Hugenholtz P."/>
            <person name="Woyke T."/>
            <person name="Wu D."/>
            <person name="Tindall B."/>
            <person name="Pomrenke H.G."/>
            <person name="Brambilla E."/>
            <person name="Klenk H.-P."/>
            <person name="Eisen J.A."/>
        </authorList>
    </citation>
    <scope>NUCLEOTIDE SEQUENCE [LARGE SCALE GENOMIC DNA]</scope>
    <source>
        <strain evidence="5">ATCC 51119 / DSM 12145 / JCM 21818 / LMG 10337 / NBRC 100064 / NCIMB 13643</strain>
    </source>
</reference>
<dbReference type="NCBIfam" id="TIGR04056">
    <property type="entry name" value="OMP_RagA_SusC"/>
    <property type="match status" value="1"/>
</dbReference>
<evidence type="ECO:0000259" key="3">
    <source>
        <dbReference type="Pfam" id="PF07715"/>
    </source>
</evidence>
<dbReference type="Gene3D" id="2.60.40.1120">
    <property type="entry name" value="Carboxypeptidase-like, regulatory domain"/>
    <property type="match status" value="1"/>
</dbReference>
<keyword evidence="1" id="KW-0472">Membrane</keyword>
<dbReference type="GO" id="GO:0009279">
    <property type="term" value="C:cell outer membrane"/>
    <property type="evidence" value="ECO:0007669"/>
    <property type="project" value="UniProtKB-SubCell"/>
</dbReference>
<protein>
    <submittedName>
        <fullName evidence="4">TonB-dependent receptor plug</fullName>
    </submittedName>
</protein>
<dbReference type="FunFam" id="2.170.130.10:FF:000003">
    <property type="entry name" value="SusC/RagA family TonB-linked outer membrane protein"/>
    <property type="match status" value="1"/>
</dbReference>
<feature type="chain" id="PRO_5003258353" evidence="2">
    <location>
        <begin position="41"/>
        <end position="1195"/>
    </location>
</feature>
<feature type="signal peptide" evidence="2">
    <location>
        <begin position="1"/>
        <end position="40"/>
    </location>
</feature>
<reference evidence="4 5" key="1">
    <citation type="journal article" date="2011" name="Stand. Genomic Sci.">
        <title>Complete genome sequence of the gliding, heparinolytic Pedobacter saltans type strain (113).</title>
        <authorList>
            <person name="Liolios K."/>
            <person name="Sikorski J."/>
            <person name="Lu M."/>
            <person name="Nolan M."/>
            <person name="Lapidus A."/>
            <person name="Lucas S."/>
            <person name="Hammon N."/>
            <person name="Deshpande S."/>
            <person name="Cheng J.F."/>
            <person name="Tapia R."/>
            <person name="Han C."/>
            <person name="Goodwin L."/>
            <person name="Pitluck S."/>
            <person name="Huntemann M."/>
            <person name="Ivanova N."/>
            <person name="Pagani I."/>
            <person name="Mavromatis K."/>
            <person name="Ovchinikova G."/>
            <person name="Pati A."/>
            <person name="Chen A."/>
            <person name="Palaniappan K."/>
            <person name="Land M."/>
            <person name="Hauser L."/>
            <person name="Brambilla E.M."/>
            <person name="Kotsyurbenko O."/>
            <person name="Rohde M."/>
            <person name="Tindall B.J."/>
            <person name="Abt B."/>
            <person name="Goker M."/>
            <person name="Detter J.C."/>
            <person name="Woyke T."/>
            <person name="Bristow J."/>
            <person name="Eisen J.A."/>
            <person name="Markowitz V."/>
            <person name="Hugenholtz P."/>
            <person name="Klenk H.P."/>
            <person name="Kyrpides N.C."/>
        </authorList>
    </citation>
    <scope>NUCLEOTIDE SEQUENCE [LARGE SCALE GENOMIC DNA]</scope>
    <source>
        <strain evidence="5">ATCC 51119 / DSM 12145 / JCM 21818 / LMG 10337 / NBRC 100064 / NCIMB 13643</strain>
    </source>
</reference>
<dbReference type="InterPro" id="IPR037066">
    <property type="entry name" value="Plug_dom_sf"/>
</dbReference>
<proteinExistence type="inferred from homology"/>
<dbReference type="Gene3D" id="2.170.130.10">
    <property type="entry name" value="TonB-dependent receptor, plug domain"/>
    <property type="match status" value="1"/>
</dbReference>
<dbReference type="SUPFAM" id="SSF56935">
    <property type="entry name" value="Porins"/>
    <property type="match status" value="1"/>
</dbReference>
<keyword evidence="1" id="KW-0813">Transport</keyword>
<dbReference type="PROSITE" id="PS00018">
    <property type="entry name" value="EF_HAND_1"/>
    <property type="match status" value="1"/>
</dbReference>
<dbReference type="SUPFAM" id="SSF49464">
    <property type="entry name" value="Carboxypeptidase regulatory domain-like"/>
    <property type="match status" value="1"/>
</dbReference>
<dbReference type="Pfam" id="PF13715">
    <property type="entry name" value="CarbopepD_reg_2"/>
    <property type="match status" value="1"/>
</dbReference>
<dbReference type="AlphaFoldDB" id="F0SCL5"/>
<accession>F0SCL5</accession>
<dbReference type="PROSITE" id="PS52016">
    <property type="entry name" value="TONB_DEPENDENT_REC_3"/>
    <property type="match status" value="1"/>
</dbReference>